<dbReference type="InterPro" id="IPR049900">
    <property type="entry name" value="PKS_mFAS_DH"/>
</dbReference>
<dbReference type="Gene3D" id="3.40.47.10">
    <property type="match status" value="1"/>
</dbReference>
<dbReference type="SUPFAM" id="SSF52151">
    <property type="entry name" value="FabD/lysophospholipase-like"/>
    <property type="match status" value="1"/>
</dbReference>
<evidence type="ECO:0000256" key="12">
    <source>
        <dbReference type="SAM" id="MobiDB-lite"/>
    </source>
</evidence>
<dbReference type="InterPro" id="IPR009081">
    <property type="entry name" value="PP-bd_ACP"/>
</dbReference>
<dbReference type="PROSITE" id="PS52019">
    <property type="entry name" value="PKS_MFAS_DH"/>
    <property type="match status" value="1"/>
</dbReference>
<dbReference type="Pfam" id="PF00698">
    <property type="entry name" value="Acyl_transf_1"/>
    <property type="match status" value="1"/>
</dbReference>
<dbReference type="InterPro" id="IPR014030">
    <property type="entry name" value="Ketoacyl_synth_N"/>
</dbReference>
<dbReference type="Pfam" id="PF16197">
    <property type="entry name" value="KAsynt_C_assoc"/>
    <property type="match status" value="1"/>
</dbReference>
<organism evidence="16 17">
    <name type="scientific">Lentzea jiangxiensis</name>
    <dbReference type="NCBI Taxonomy" id="641025"/>
    <lineage>
        <taxon>Bacteria</taxon>
        <taxon>Bacillati</taxon>
        <taxon>Actinomycetota</taxon>
        <taxon>Actinomycetes</taxon>
        <taxon>Pseudonocardiales</taxon>
        <taxon>Pseudonocardiaceae</taxon>
        <taxon>Lentzea</taxon>
    </lineage>
</organism>
<dbReference type="FunFam" id="3.40.47.10:FF:000019">
    <property type="entry name" value="Polyketide synthase type I"/>
    <property type="match status" value="1"/>
</dbReference>
<dbReference type="InterPro" id="IPR057326">
    <property type="entry name" value="KR_dom"/>
</dbReference>
<keyword evidence="11" id="KW-0175">Coiled coil</keyword>
<dbReference type="InterPro" id="IPR015083">
    <property type="entry name" value="NorB/c/GfsB-D-like_docking"/>
</dbReference>
<evidence type="ECO:0000256" key="5">
    <source>
        <dbReference type="ARBA" id="ARBA00022679"/>
    </source>
</evidence>
<dbReference type="Pfam" id="PF14765">
    <property type="entry name" value="PS-DH"/>
    <property type="match status" value="1"/>
</dbReference>
<evidence type="ECO:0000256" key="4">
    <source>
        <dbReference type="ARBA" id="ARBA00022553"/>
    </source>
</evidence>
<feature type="active site" description="Proton donor; for dehydratase activity" evidence="10">
    <location>
        <position position="1093"/>
    </location>
</feature>
<dbReference type="Proteomes" id="UP000199691">
    <property type="component" value="Unassembled WGS sequence"/>
</dbReference>
<feature type="domain" description="PKS/mFAS DH" evidence="15">
    <location>
        <begin position="900"/>
        <end position="1171"/>
    </location>
</feature>
<dbReference type="EMBL" id="FNIX01000015">
    <property type="protein sequence ID" value="SDP79634.1"/>
    <property type="molecule type" value="Genomic_DNA"/>
</dbReference>
<dbReference type="PANTHER" id="PTHR43775:SF51">
    <property type="entry name" value="INACTIVE PHENOLPHTHIOCEROL SYNTHESIS POLYKETIDE SYNTHASE TYPE I PKS1-RELATED"/>
    <property type="match status" value="1"/>
</dbReference>
<dbReference type="Pfam" id="PF22953">
    <property type="entry name" value="SpnB_Rossmann"/>
    <property type="match status" value="1"/>
</dbReference>
<dbReference type="InterPro" id="IPR014031">
    <property type="entry name" value="Ketoacyl_synth_C"/>
</dbReference>
<evidence type="ECO:0000313" key="16">
    <source>
        <dbReference type="EMBL" id="SDP79634.1"/>
    </source>
</evidence>
<feature type="region of interest" description="C-terminal hotdog fold" evidence="10">
    <location>
        <begin position="1034"/>
        <end position="1171"/>
    </location>
</feature>
<dbReference type="STRING" id="641025.SAMN05421507_1152"/>
<dbReference type="SUPFAM" id="SSF47336">
    <property type="entry name" value="ACP-like"/>
    <property type="match status" value="1"/>
</dbReference>
<keyword evidence="5 16" id="KW-0808">Transferase</keyword>
<name>A0A1H0VMS3_9PSEU</name>
<feature type="domain" description="Ketosynthase family 3 (KS3)" evidence="14">
    <location>
        <begin position="33"/>
        <end position="452"/>
    </location>
</feature>
<dbReference type="Pfam" id="PF02801">
    <property type="entry name" value="Ketoacyl-synt_C"/>
    <property type="match status" value="1"/>
</dbReference>
<dbReference type="SUPFAM" id="SSF51735">
    <property type="entry name" value="NAD(P)-binding Rossmann-fold domains"/>
    <property type="match status" value="2"/>
</dbReference>
<dbReference type="PROSITE" id="PS00012">
    <property type="entry name" value="PHOSPHOPANTETHEINE"/>
    <property type="match status" value="1"/>
</dbReference>
<dbReference type="GO" id="GO:0033068">
    <property type="term" value="P:macrolide biosynthetic process"/>
    <property type="evidence" value="ECO:0007669"/>
    <property type="project" value="UniProtKB-ARBA"/>
</dbReference>
<dbReference type="InterPro" id="IPR036291">
    <property type="entry name" value="NAD(P)-bd_dom_sf"/>
</dbReference>
<dbReference type="InterPro" id="IPR001227">
    <property type="entry name" value="Ac_transferase_dom_sf"/>
</dbReference>
<dbReference type="CDD" id="cd00833">
    <property type="entry name" value="PKS"/>
    <property type="match status" value="1"/>
</dbReference>
<dbReference type="SMART" id="SM00823">
    <property type="entry name" value="PKS_PP"/>
    <property type="match status" value="1"/>
</dbReference>
<evidence type="ECO:0000256" key="9">
    <source>
        <dbReference type="ARBA" id="ARBA00023315"/>
    </source>
</evidence>
<keyword evidence="8" id="KW-0511">Multifunctional enzyme</keyword>
<evidence type="ECO:0000256" key="7">
    <source>
        <dbReference type="ARBA" id="ARBA00023194"/>
    </source>
</evidence>
<dbReference type="SUPFAM" id="SSF53901">
    <property type="entry name" value="Thiolase-like"/>
    <property type="match status" value="1"/>
</dbReference>
<dbReference type="SMART" id="SM00822">
    <property type="entry name" value="PKS_KR"/>
    <property type="match status" value="1"/>
</dbReference>
<sequence length="1724" mass="181200">MTDESKLRDYLKRATANLQQAREKLTAAENRNHEPVAIIGMACRYPGGVSTPDGLWELVREGVDAVGEFPADRGWDVGYDPEGETPGTSSTRRGGFLADAAGFDADFFGISPREALGMDPQQRLLLEVSWEALERAGLVPGELRGTSTGVFVGAVHNDYESLLRGVRETEGYLLTGNATSVASGRISYTLGLRGPAMTIDTACSSSLVAIHEAVNALRGGECGLAVAGGATVIATPGTFVEFSRQRGLAPDGRCKSFAAGADGTGWSEGAGIVVLERLSDAIAHGHPVHAVIRGSAINSDGASNGLTAPSGPAQEAVIKQACANARLLMSDVDVVEAHGTGTTLGDPIEARALAATYGRGREHPLWLGSLKSNIGHSQTAAGVGGVIKMVQALRHGELPRTLHVDRPTPDVDWSGVALLTENVAWPRTGRPRRAGVSSFGISGTNAHLIIEEAPEQAAAPAASTSFPATPFVFSAKTDDAVRAQAEQLRAFVVGHPEADLTGLAAALATTRTRFTRRAGVTASNRQELLEELAQVEPSGRDGALAFLFSGQGAQRLGMGARLYEKFPVFTKALDDVCGQLDVDVKSVMFGDDPDLLNRTGYTQPALFAFETALYRLFEDFGVVPAQVLGHSVGEITAAHVAGVLSLTDACRLVSARARLMQSLPEGGAMLAVQAAEDEIDLSGLEDRVSVAAVNGERSVVLSGDEQAVAGLEEKWRAEGRRTTRLKVSHAFHSPLMDPILAEFEDVVRSIEHSAPIIPLVSNVTGRPVTAEDLANPRYWVDHARGAVRFHEGVRSLVDNGVTTILEIGPSTVLTPLAAQTADGTVVGAVKAGQAEDAGVVNALAVMYRHGHDVAWERLFPERAAAVPGLPVYPFQHQRFWPSGQARPGSASGLGQDSSDHPLIRSVVELPDGTTVFTGVLSLDTPAWLPDHCVHGKPILPGTTFVDMTLWAARRLGCSRVDEINHHVFVSGEPGRVRQLRLVVDPADDTGLRAFTVHSRFTDEAAHEWIHHATGAIARDGATPRPVEQWPPIGAEVIPIAPFYERLADAGLGYGPYFTGIRAGWKDGSTRYAEVSLHAEADLDTYGVHPALLDATLQLAAVGSEPGSEHQVRVPYAWSGVTLHTTGVSSVRVRLTQQGVDTMAIDITDVEGNPVATVDSITLRPVSSEQLRASTSTSGGMLQELAWQPVPVGAAPAGEVPPVVRLSATGTDPVARTREVLDLALRTVQNADGPVVFHTTGAVVTGSDDGPADPAAASVWGMVRSAQSENPGRFVLLDAPGDEEFHRSLPAALATGEPQLALRAGRVLVPRLAPARTSAAAGTLLDPDGTVLITGGSGGLGRLLARHLVERHGARHLLLLSRRGEAADGFAELRTRLAEAGATVTAAACDAADRDSLAAVLAAIPAEHPLTAVVHAAGVVDDGVVSDLTNERVDAVLRPKADAAWHLHELTKEHDLRSFVLFSSASGLLGMPGQAAYAAANTFLDAVAHHRRAQGLPATSLAWGPWAGTEQDGGMAARLSDVDRNRLLRLGVVPISGDEGLRLFDDAAGSGTALLVPARLSVPQDGTASPLLRGFVRVKRAPAGRAVTAEGPTLAERLASAPPEDRVDLVVAVVREHVGAVLGHASPGSVEPDRGFMESGFDSLTALELRNRLNSAAKLKLPATALFDHSTPRALAEHLVGLLCADEQTAPVAAAPAASSLADEIDSSSDDELLALIDREFGVSS</sequence>
<dbReference type="InterPro" id="IPR050091">
    <property type="entry name" value="PKS_NRPS_Biosynth_Enz"/>
</dbReference>
<dbReference type="Pfam" id="PF08990">
    <property type="entry name" value="Docking"/>
    <property type="match status" value="1"/>
</dbReference>
<dbReference type="Gene3D" id="3.30.70.3290">
    <property type="match status" value="1"/>
</dbReference>
<feature type="domain" description="Carrier" evidence="13">
    <location>
        <begin position="1607"/>
        <end position="1682"/>
    </location>
</feature>
<dbReference type="PROSITE" id="PS52004">
    <property type="entry name" value="KS3_2"/>
    <property type="match status" value="1"/>
</dbReference>
<evidence type="ECO:0000313" key="17">
    <source>
        <dbReference type="Proteomes" id="UP000199691"/>
    </source>
</evidence>
<dbReference type="InterPro" id="IPR020807">
    <property type="entry name" value="PKS_DH"/>
</dbReference>
<keyword evidence="6" id="KW-0677">Repeat</keyword>
<dbReference type="GO" id="GO:0031177">
    <property type="term" value="F:phosphopantetheine binding"/>
    <property type="evidence" value="ECO:0007669"/>
    <property type="project" value="InterPro"/>
</dbReference>
<dbReference type="InterPro" id="IPR042104">
    <property type="entry name" value="PKS_dehydratase_sf"/>
</dbReference>
<dbReference type="PANTHER" id="PTHR43775">
    <property type="entry name" value="FATTY ACID SYNTHASE"/>
    <property type="match status" value="1"/>
</dbReference>
<dbReference type="SMART" id="SM00825">
    <property type="entry name" value="PKS_KS"/>
    <property type="match status" value="1"/>
</dbReference>
<keyword evidence="9" id="KW-0012">Acyltransferase</keyword>
<evidence type="ECO:0000259" key="14">
    <source>
        <dbReference type="PROSITE" id="PS52004"/>
    </source>
</evidence>
<dbReference type="Pfam" id="PF08659">
    <property type="entry name" value="KR"/>
    <property type="match status" value="1"/>
</dbReference>
<accession>A0A1H0VMS3</accession>
<dbReference type="InterPro" id="IPR013968">
    <property type="entry name" value="PKS_KR"/>
</dbReference>
<dbReference type="Pfam" id="PF00550">
    <property type="entry name" value="PP-binding"/>
    <property type="match status" value="1"/>
</dbReference>
<dbReference type="SMART" id="SM00827">
    <property type="entry name" value="PKS_AT"/>
    <property type="match status" value="1"/>
</dbReference>
<dbReference type="InterPro" id="IPR016035">
    <property type="entry name" value="Acyl_Trfase/lysoPLipase"/>
</dbReference>
<feature type="region of interest" description="Disordered" evidence="12">
    <location>
        <begin position="74"/>
        <end position="93"/>
    </location>
</feature>
<dbReference type="GO" id="GO:0004315">
    <property type="term" value="F:3-oxoacyl-[acyl-carrier-protein] synthase activity"/>
    <property type="evidence" value="ECO:0007669"/>
    <property type="project" value="InterPro"/>
</dbReference>
<dbReference type="InterPro" id="IPR016039">
    <property type="entry name" value="Thiolase-like"/>
</dbReference>
<reference evidence="17" key="1">
    <citation type="submission" date="2016-10" db="EMBL/GenBank/DDBJ databases">
        <authorList>
            <person name="Varghese N."/>
            <person name="Submissions S."/>
        </authorList>
    </citation>
    <scope>NUCLEOTIDE SEQUENCE [LARGE SCALE GENOMIC DNA]</scope>
    <source>
        <strain evidence="17">CGMCC 4.6609</strain>
    </source>
</reference>
<evidence type="ECO:0000259" key="13">
    <source>
        <dbReference type="PROSITE" id="PS50075"/>
    </source>
</evidence>
<dbReference type="InterPro" id="IPR020806">
    <property type="entry name" value="PKS_PP-bd"/>
</dbReference>
<dbReference type="InterPro" id="IPR006162">
    <property type="entry name" value="Ppantetheine_attach_site"/>
</dbReference>
<dbReference type="Pfam" id="PF00109">
    <property type="entry name" value="ketoacyl-synt"/>
    <property type="match status" value="1"/>
</dbReference>
<dbReference type="FunFam" id="1.10.1200.10:FF:000007">
    <property type="entry name" value="Probable polyketide synthase pks17"/>
    <property type="match status" value="1"/>
</dbReference>
<keyword evidence="17" id="KW-1185">Reference proteome</keyword>
<dbReference type="Gene3D" id="3.40.366.10">
    <property type="entry name" value="Malonyl-Coenzyme A Acyl Carrier Protein, domain 2"/>
    <property type="match status" value="1"/>
</dbReference>
<comment type="cofactor">
    <cofactor evidence="1">
        <name>pantetheine 4'-phosphate</name>
        <dbReference type="ChEBI" id="CHEBI:47942"/>
    </cofactor>
</comment>
<evidence type="ECO:0000256" key="3">
    <source>
        <dbReference type="ARBA" id="ARBA00022450"/>
    </source>
</evidence>
<dbReference type="Pfam" id="PF21089">
    <property type="entry name" value="PKS_DH_N"/>
    <property type="match status" value="1"/>
</dbReference>
<dbReference type="PROSITE" id="PS00606">
    <property type="entry name" value="KS3_1"/>
    <property type="match status" value="1"/>
</dbReference>
<feature type="coiled-coil region" evidence="11">
    <location>
        <begin position="4"/>
        <end position="31"/>
    </location>
</feature>
<dbReference type="Gene3D" id="3.40.50.720">
    <property type="entry name" value="NAD(P)-binding Rossmann-like Domain"/>
    <property type="match status" value="1"/>
</dbReference>
<dbReference type="SMART" id="SM00826">
    <property type="entry name" value="PKS_DH"/>
    <property type="match status" value="1"/>
</dbReference>
<keyword evidence="3" id="KW-0596">Phosphopantetheine</keyword>
<protein>
    <submittedName>
        <fullName evidence="16">Acyl transferase domain-containing protein</fullName>
    </submittedName>
</protein>
<feature type="region of interest" description="N-terminal hotdog fold" evidence="10">
    <location>
        <begin position="900"/>
        <end position="1023"/>
    </location>
</feature>
<dbReference type="InterPro" id="IPR032821">
    <property type="entry name" value="PKS_assoc"/>
</dbReference>
<evidence type="ECO:0000256" key="6">
    <source>
        <dbReference type="ARBA" id="ARBA00022737"/>
    </source>
</evidence>
<dbReference type="InterPro" id="IPR014043">
    <property type="entry name" value="Acyl_transferase_dom"/>
</dbReference>
<dbReference type="Gene3D" id="3.10.129.110">
    <property type="entry name" value="Polyketide synthase dehydratase"/>
    <property type="match status" value="1"/>
</dbReference>
<keyword evidence="4" id="KW-0597">Phosphoprotein</keyword>
<dbReference type="InterPro" id="IPR049551">
    <property type="entry name" value="PKS_DH_C"/>
</dbReference>
<evidence type="ECO:0000259" key="15">
    <source>
        <dbReference type="PROSITE" id="PS52019"/>
    </source>
</evidence>
<dbReference type="SUPFAM" id="SSF55048">
    <property type="entry name" value="Probable ACP-binding domain of malonyl-CoA ACP transacylase"/>
    <property type="match status" value="1"/>
</dbReference>
<dbReference type="OrthoDB" id="9778690at2"/>
<dbReference type="GO" id="GO:0004312">
    <property type="term" value="F:fatty acid synthase activity"/>
    <property type="evidence" value="ECO:0007669"/>
    <property type="project" value="TreeGrafter"/>
</dbReference>
<dbReference type="Gene3D" id="1.10.1200.10">
    <property type="entry name" value="ACP-like"/>
    <property type="match status" value="1"/>
</dbReference>
<dbReference type="InterPro" id="IPR049552">
    <property type="entry name" value="PKS_DH_N"/>
</dbReference>
<proteinExistence type="predicted"/>
<evidence type="ECO:0000256" key="11">
    <source>
        <dbReference type="SAM" id="Coils"/>
    </source>
</evidence>
<dbReference type="InterPro" id="IPR016036">
    <property type="entry name" value="Malonyl_transacylase_ACP-bd"/>
</dbReference>
<dbReference type="GO" id="GO:0006633">
    <property type="term" value="P:fatty acid biosynthetic process"/>
    <property type="evidence" value="ECO:0007669"/>
    <property type="project" value="InterPro"/>
</dbReference>
<feature type="active site" description="Proton acceptor; for dehydratase activity" evidence="10">
    <location>
        <position position="931"/>
    </location>
</feature>
<keyword evidence="7" id="KW-0045">Antibiotic biosynthesis</keyword>
<dbReference type="InterPro" id="IPR020841">
    <property type="entry name" value="PKS_Beta-ketoAc_synthase_dom"/>
</dbReference>
<dbReference type="InterPro" id="IPR036736">
    <property type="entry name" value="ACP-like_sf"/>
</dbReference>
<dbReference type="SMART" id="SM01294">
    <property type="entry name" value="PKS_PP_betabranch"/>
    <property type="match status" value="1"/>
</dbReference>
<dbReference type="CDD" id="cd08956">
    <property type="entry name" value="KR_3_FAS_SDR_x"/>
    <property type="match status" value="1"/>
</dbReference>
<evidence type="ECO:0000256" key="2">
    <source>
        <dbReference type="ARBA" id="ARBA00004792"/>
    </source>
</evidence>
<dbReference type="PROSITE" id="PS50075">
    <property type="entry name" value="CARRIER"/>
    <property type="match status" value="1"/>
</dbReference>
<gene>
    <name evidence="16" type="ORF">SAMN05421507_1152</name>
</gene>
<dbReference type="InterPro" id="IPR018201">
    <property type="entry name" value="Ketoacyl_synth_AS"/>
</dbReference>
<comment type="pathway">
    <text evidence="2">Antibiotic biosynthesis.</text>
</comment>
<dbReference type="InterPro" id="IPR055123">
    <property type="entry name" value="SpnB-like_Rossmann"/>
</dbReference>
<evidence type="ECO:0000256" key="8">
    <source>
        <dbReference type="ARBA" id="ARBA00023268"/>
    </source>
</evidence>
<evidence type="ECO:0000256" key="1">
    <source>
        <dbReference type="ARBA" id="ARBA00001957"/>
    </source>
</evidence>
<evidence type="ECO:0000256" key="10">
    <source>
        <dbReference type="PROSITE-ProRule" id="PRU01363"/>
    </source>
</evidence>